<dbReference type="Proteomes" id="UP000828048">
    <property type="component" value="Chromosome 1"/>
</dbReference>
<name>A0ACB7XUC6_9ERIC</name>
<evidence type="ECO:0000313" key="1">
    <source>
        <dbReference type="EMBL" id="KAH7844576.1"/>
    </source>
</evidence>
<protein>
    <submittedName>
        <fullName evidence="1">Uncharacterized protein</fullName>
    </submittedName>
</protein>
<proteinExistence type="predicted"/>
<dbReference type="EMBL" id="CM037151">
    <property type="protein sequence ID" value="KAH7844576.1"/>
    <property type="molecule type" value="Genomic_DNA"/>
</dbReference>
<gene>
    <name evidence="1" type="ORF">Vadar_029600</name>
</gene>
<reference evidence="1 2" key="1">
    <citation type="journal article" date="2021" name="Hortic Res">
        <title>High-quality reference genome and annotation aids understanding of berry development for evergreen blueberry (Vaccinium darrowii).</title>
        <authorList>
            <person name="Yu J."/>
            <person name="Hulse-Kemp A.M."/>
            <person name="Babiker E."/>
            <person name="Staton M."/>
        </authorList>
    </citation>
    <scope>NUCLEOTIDE SEQUENCE [LARGE SCALE GENOMIC DNA]</scope>
    <source>
        <strain evidence="2">cv. NJ 8807/NJ 8810</strain>
        <tissue evidence="1">Young leaf</tissue>
    </source>
</reference>
<sequence>MKTPALAIVQPNHPWFSIFADFEYPAQKDSVLVVLTKEDYDDCNTVNPVTKSADGHTVFKFVQSGPFYFISGVKGNCVKNEKLVVVVMADRGGASSIAVSILASIAVFLGQSLLFAF</sequence>
<accession>A0ACB7XUC6</accession>
<comment type="caution">
    <text evidence="1">The sequence shown here is derived from an EMBL/GenBank/DDBJ whole genome shotgun (WGS) entry which is preliminary data.</text>
</comment>
<evidence type="ECO:0000313" key="2">
    <source>
        <dbReference type="Proteomes" id="UP000828048"/>
    </source>
</evidence>
<organism evidence="1 2">
    <name type="scientific">Vaccinium darrowii</name>
    <dbReference type="NCBI Taxonomy" id="229202"/>
    <lineage>
        <taxon>Eukaryota</taxon>
        <taxon>Viridiplantae</taxon>
        <taxon>Streptophyta</taxon>
        <taxon>Embryophyta</taxon>
        <taxon>Tracheophyta</taxon>
        <taxon>Spermatophyta</taxon>
        <taxon>Magnoliopsida</taxon>
        <taxon>eudicotyledons</taxon>
        <taxon>Gunneridae</taxon>
        <taxon>Pentapetalae</taxon>
        <taxon>asterids</taxon>
        <taxon>Ericales</taxon>
        <taxon>Ericaceae</taxon>
        <taxon>Vaccinioideae</taxon>
        <taxon>Vaccinieae</taxon>
        <taxon>Vaccinium</taxon>
    </lineage>
</organism>
<keyword evidence="2" id="KW-1185">Reference proteome</keyword>